<keyword evidence="5" id="KW-0479">Metal-binding</keyword>
<feature type="binding site" evidence="4">
    <location>
        <begin position="24"/>
        <end position="31"/>
    </location>
    <ligand>
        <name>GTP</name>
        <dbReference type="ChEBI" id="CHEBI:37565"/>
    </ligand>
</feature>
<comment type="similarity">
    <text evidence="1 6">Belongs to the small GTPase superfamily. Arf family.</text>
</comment>
<keyword evidence="2 4" id="KW-0547">Nucleotide-binding</keyword>
<keyword evidence="3 4" id="KW-0342">GTP-binding</keyword>
<dbReference type="CDD" id="cd00878">
    <property type="entry name" value="Arf_Arl"/>
    <property type="match status" value="1"/>
</dbReference>
<dbReference type="InterPro" id="IPR024156">
    <property type="entry name" value="Small_GTPase_ARF"/>
</dbReference>
<dbReference type="GO" id="GO:0046872">
    <property type="term" value="F:metal ion binding"/>
    <property type="evidence" value="ECO:0007669"/>
    <property type="project" value="UniProtKB-KW"/>
</dbReference>
<dbReference type="InterPro" id="IPR005225">
    <property type="entry name" value="Small_GTP-bd"/>
</dbReference>
<feature type="binding site" evidence="5">
    <location>
        <position position="31"/>
    </location>
    <ligand>
        <name>Mg(2+)</name>
        <dbReference type="ChEBI" id="CHEBI:18420"/>
    </ligand>
</feature>
<dbReference type="AlphaFoldDB" id="W7XKA5"/>
<dbReference type="KEGG" id="tet:TTHERM_000233009"/>
<reference evidence="8" key="1">
    <citation type="journal article" date="2006" name="PLoS Biol.">
        <title>Macronuclear genome sequence of the ciliate Tetrahymena thermophila, a model eukaryote.</title>
        <authorList>
            <person name="Eisen J.A."/>
            <person name="Coyne R.S."/>
            <person name="Wu M."/>
            <person name="Wu D."/>
            <person name="Thiagarajan M."/>
            <person name="Wortman J.R."/>
            <person name="Badger J.H."/>
            <person name="Ren Q."/>
            <person name="Amedeo P."/>
            <person name="Jones K.M."/>
            <person name="Tallon L.J."/>
            <person name="Delcher A.L."/>
            <person name="Salzberg S.L."/>
            <person name="Silva J.C."/>
            <person name="Haas B.J."/>
            <person name="Majoros W.H."/>
            <person name="Farzad M."/>
            <person name="Carlton J.M."/>
            <person name="Smith R.K. Jr."/>
            <person name="Garg J."/>
            <person name="Pearlman R.E."/>
            <person name="Karrer K.M."/>
            <person name="Sun L."/>
            <person name="Manning G."/>
            <person name="Elde N.C."/>
            <person name="Turkewitz A.P."/>
            <person name="Asai D.J."/>
            <person name="Wilkes D.E."/>
            <person name="Wang Y."/>
            <person name="Cai H."/>
            <person name="Collins K."/>
            <person name="Stewart B.A."/>
            <person name="Lee S.R."/>
            <person name="Wilamowska K."/>
            <person name="Weinberg Z."/>
            <person name="Ruzzo W.L."/>
            <person name="Wloga D."/>
            <person name="Gaertig J."/>
            <person name="Frankel J."/>
            <person name="Tsao C.-C."/>
            <person name="Gorovsky M.A."/>
            <person name="Keeling P.J."/>
            <person name="Waller R.F."/>
            <person name="Patron N.J."/>
            <person name="Cherry J.M."/>
            <person name="Stover N.A."/>
            <person name="Krieger C.J."/>
            <person name="del Toro C."/>
            <person name="Ryder H.F."/>
            <person name="Williamson S.C."/>
            <person name="Barbeau R.A."/>
            <person name="Hamilton E.P."/>
            <person name="Orias E."/>
        </authorList>
    </citation>
    <scope>NUCLEOTIDE SEQUENCE [LARGE SCALE GENOMIC DNA]</scope>
    <source>
        <strain evidence="8">SB210</strain>
    </source>
</reference>
<dbReference type="EMBL" id="GG662718">
    <property type="protein sequence ID" value="EWS74759.1"/>
    <property type="molecule type" value="Genomic_DNA"/>
</dbReference>
<name>W7XKA5_TETTS</name>
<feature type="binding site" evidence="4">
    <location>
        <position position="70"/>
    </location>
    <ligand>
        <name>GTP</name>
        <dbReference type="ChEBI" id="CHEBI:37565"/>
    </ligand>
</feature>
<dbReference type="PROSITE" id="PS51419">
    <property type="entry name" value="RAB"/>
    <property type="match status" value="1"/>
</dbReference>
<dbReference type="SMART" id="SM00178">
    <property type="entry name" value="SAR"/>
    <property type="match status" value="1"/>
</dbReference>
<gene>
    <name evidence="7" type="ORF">TTHERM_000233009</name>
</gene>
<dbReference type="RefSeq" id="XP_012652760.1">
    <property type="nucleotide sequence ID" value="XM_012797306.1"/>
</dbReference>
<dbReference type="PROSITE" id="PS51417">
    <property type="entry name" value="ARF"/>
    <property type="match status" value="1"/>
</dbReference>
<dbReference type="InterPro" id="IPR027417">
    <property type="entry name" value="P-loop_NTPase"/>
</dbReference>
<dbReference type="SUPFAM" id="SSF52540">
    <property type="entry name" value="P-loop containing nucleoside triphosphate hydrolases"/>
    <property type="match status" value="1"/>
</dbReference>
<evidence type="ECO:0000256" key="3">
    <source>
        <dbReference type="ARBA" id="ARBA00023134"/>
    </source>
</evidence>
<dbReference type="PANTHER" id="PTHR11711">
    <property type="entry name" value="ADP RIBOSYLATION FACTOR-RELATED"/>
    <property type="match status" value="1"/>
</dbReference>
<evidence type="ECO:0000256" key="6">
    <source>
        <dbReference type="RuleBase" id="RU003925"/>
    </source>
</evidence>
<dbReference type="NCBIfam" id="TIGR00231">
    <property type="entry name" value="small_GTP"/>
    <property type="match status" value="1"/>
</dbReference>
<evidence type="ECO:0000256" key="4">
    <source>
        <dbReference type="PIRSR" id="PIRSR606689-1"/>
    </source>
</evidence>
<feature type="binding site" evidence="4">
    <location>
        <begin position="127"/>
        <end position="130"/>
    </location>
    <ligand>
        <name>GTP</name>
        <dbReference type="ChEBI" id="CHEBI:37565"/>
    </ligand>
</feature>
<organism evidence="7 8">
    <name type="scientific">Tetrahymena thermophila (strain SB210)</name>
    <dbReference type="NCBI Taxonomy" id="312017"/>
    <lineage>
        <taxon>Eukaryota</taxon>
        <taxon>Sar</taxon>
        <taxon>Alveolata</taxon>
        <taxon>Ciliophora</taxon>
        <taxon>Intramacronucleata</taxon>
        <taxon>Oligohymenophorea</taxon>
        <taxon>Hymenostomatida</taxon>
        <taxon>Tetrahymenina</taxon>
        <taxon>Tetrahymenidae</taxon>
        <taxon>Tetrahymena</taxon>
    </lineage>
</organism>
<evidence type="ECO:0000256" key="5">
    <source>
        <dbReference type="PIRSR" id="PIRSR606689-2"/>
    </source>
</evidence>
<accession>W7XKA5</accession>
<dbReference type="GeneID" id="24437933"/>
<dbReference type="OrthoDB" id="2011769at2759"/>
<dbReference type="Gene3D" id="3.40.50.300">
    <property type="entry name" value="P-loop containing nucleotide triphosphate hydrolases"/>
    <property type="match status" value="1"/>
</dbReference>
<protein>
    <submittedName>
        <fullName evidence="7">ADP-ribosylation factor(Arf)/Arf-like (Arl) small GTPase family protein</fullName>
    </submittedName>
</protein>
<proteinExistence type="inferred from homology"/>
<dbReference type="PRINTS" id="PR00328">
    <property type="entry name" value="SAR1GTPBP"/>
</dbReference>
<dbReference type="SMART" id="SM00177">
    <property type="entry name" value="ARF"/>
    <property type="match status" value="1"/>
</dbReference>
<dbReference type="Proteomes" id="UP000009168">
    <property type="component" value="Unassembled WGS sequence"/>
</dbReference>
<feature type="binding site" evidence="5">
    <location>
        <position position="48"/>
    </location>
    <ligand>
        <name>Mg(2+)</name>
        <dbReference type="ChEBI" id="CHEBI:18420"/>
    </ligand>
</feature>
<keyword evidence="5" id="KW-0460">Magnesium</keyword>
<dbReference type="STRING" id="312017.W7XKA5"/>
<evidence type="ECO:0000313" key="7">
    <source>
        <dbReference type="EMBL" id="EWS74759.1"/>
    </source>
</evidence>
<dbReference type="GO" id="GO:0003924">
    <property type="term" value="F:GTPase activity"/>
    <property type="evidence" value="ECO:0007669"/>
    <property type="project" value="InterPro"/>
</dbReference>
<dbReference type="InParanoid" id="W7XKA5"/>
<dbReference type="SMART" id="SM00175">
    <property type="entry name" value="RAB"/>
    <property type="match status" value="1"/>
</dbReference>
<evidence type="ECO:0000256" key="2">
    <source>
        <dbReference type="ARBA" id="ARBA00022741"/>
    </source>
</evidence>
<evidence type="ECO:0000256" key="1">
    <source>
        <dbReference type="ARBA" id="ARBA00010290"/>
    </source>
</evidence>
<evidence type="ECO:0000313" key="8">
    <source>
        <dbReference type="Proteomes" id="UP000009168"/>
    </source>
</evidence>
<sequence length="183" mass="21104">MGQIILKALYSFQSQKEKKILMLGIDDAGKTTILYQLKLNKAIQLIPTVGFTVEKIIYKNLELQFWDLSGNDYSRKFFWHHYYKNSNALLFVIDSSNIERFSEAKQTLNMLLENPNIPDIPILILANKQDIAAVNTERLQEQLELNQYIGVRQLHIQGCCALNGDGLKEGLNWLSNILIKQKF</sequence>
<dbReference type="FunFam" id="3.40.50.300:FF:001166">
    <property type="entry name" value="ADP-ribosylation factor D"/>
    <property type="match status" value="1"/>
</dbReference>
<dbReference type="Pfam" id="PF00025">
    <property type="entry name" value="Arf"/>
    <property type="match status" value="1"/>
</dbReference>
<keyword evidence="8" id="KW-1185">Reference proteome</keyword>
<dbReference type="InterPro" id="IPR006689">
    <property type="entry name" value="Small_GTPase_ARF/SAR"/>
</dbReference>
<dbReference type="GO" id="GO:0005525">
    <property type="term" value="F:GTP binding"/>
    <property type="evidence" value="ECO:0007669"/>
    <property type="project" value="UniProtKB-KW"/>
</dbReference>